<proteinExistence type="predicted"/>
<sequence>MDIHYGSGQHLTALMNDPEDLTHMDVQMACRSLTHVQVHMRPCHISGTAFCPLLGQMPRFTLYIHVAFAFTTVLYAAQTLILARQYVPLAVLWGSRRGGCMGSGSRFDFCAHYRLWLACALRRSFCGCDIDSLNGVHDSCPPPSTRMTQCNTSLLLWCGLP</sequence>
<evidence type="ECO:0000313" key="3">
    <source>
        <dbReference type="Proteomes" id="UP000053732"/>
    </source>
</evidence>
<keyword evidence="1" id="KW-1133">Transmembrane helix</keyword>
<organism evidence="2 3">
    <name type="scientific">Penicillium camemberti (strain FM 013)</name>
    <dbReference type="NCBI Taxonomy" id="1429867"/>
    <lineage>
        <taxon>Eukaryota</taxon>
        <taxon>Fungi</taxon>
        <taxon>Dikarya</taxon>
        <taxon>Ascomycota</taxon>
        <taxon>Pezizomycotina</taxon>
        <taxon>Eurotiomycetes</taxon>
        <taxon>Eurotiomycetidae</taxon>
        <taxon>Eurotiales</taxon>
        <taxon>Aspergillaceae</taxon>
        <taxon>Penicillium</taxon>
    </lineage>
</organism>
<reference evidence="2 3" key="1">
    <citation type="journal article" date="2014" name="Nat. Commun.">
        <title>Multiple recent horizontal transfers of a large genomic region in cheese making fungi.</title>
        <authorList>
            <person name="Cheeseman K."/>
            <person name="Ropars J."/>
            <person name="Renault P."/>
            <person name="Dupont J."/>
            <person name="Gouzy J."/>
            <person name="Branca A."/>
            <person name="Abraham A.L."/>
            <person name="Ceppi M."/>
            <person name="Conseiller E."/>
            <person name="Debuchy R."/>
            <person name="Malagnac F."/>
            <person name="Goarin A."/>
            <person name="Silar P."/>
            <person name="Lacoste S."/>
            <person name="Sallet E."/>
            <person name="Bensimon A."/>
            <person name="Giraud T."/>
            <person name="Brygoo Y."/>
        </authorList>
    </citation>
    <scope>NUCLEOTIDE SEQUENCE [LARGE SCALE GENOMIC DNA]</scope>
    <source>
        <strain evidence="3">FM 013</strain>
    </source>
</reference>
<dbReference type="Proteomes" id="UP000053732">
    <property type="component" value="Unassembled WGS sequence"/>
</dbReference>
<dbReference type="AlphaFoldDB" id="A0A0G4P5D9"/>
<evidence type="ECO:0000256" key="1">
    <source>
        <dbReference type="SAM" id="Phobius"/>
    </source>
</evidence>
<keyword evidence="1" id="KW-0812">Transmembrane</keyword>
<feature type="transmembrane region" description="Helical" evidence="1">
    <location>
        <begin position="62"/>
        <end position="83"/>
    </location>
</feature>
<name>A0A0G4P5D9_PENC3</name>
<dbReference type="EMBL" id="HG793139">
    <property type="protein sequence ID" value="CRL21525.1"/>
    <property type="molecule type" value="Genomic_DNA"/>
</dbReference>
<accession>A0A0G4P5D9</accession>
<keyword evidence="3" id="KW-1185">Reference proteome</keyword>
<gene>
    <name evidence="2" type="ORF">PCAMFM013_S006g000065</name>
</gene>
<protein>
    <submittedName>
        <fullName evidence="2">Str. FM013</fullName>
    </submittedName>
</protein>
<evidence type="ECO:0000313" key="2">
    <source>
        <dbReference type="EMBL" id="CRL21525.1"/>
    </source>
</evidence>
<keyword evidence="1" id="KW-0472">Membrane</keyword>